<organism evidence="2 3">
    <name type="scientific">Flavobacterium noncentrifugens</name>
    <dbReference type="NCBI Taxonomy" id="1128970"/>
    <lineage>
        <taxon>Bacteria</taxon>
        <taxon>Pseudomonadati</taxon>
        <taxon>Bacteroidota</taxon>
        <taxon>Flavobacteriia</taxon>
        <taxon>Flavobacteriales</taxon>
        <taxon>Flavobacteriaceae</taxon>
        <taxon>Flavobacterium</taxon>
    </lineage>
</organism>
<protein>
    <submittedName>
        <fullName evidence="2">Gliding motility-associated C-terminal domain-containing protein</fullName>
    </submittedName>
</protein>
<evidence type="ECO:0000313" key="3">
    <source>
        <dbReference type="Proteomes" id="UP000199580"/>
    </source>
</evidence>
<reference evidence="2 3" key="1">
    <citation type="submission" date="2016-10" db="EMBL/GenBank/DDBJ databases">
        <authorList>
            <person name="de Groot N.N."/>
        </authorList>
    </citation>
    <scope>NUCLEOTIDE SEQUENCE [LARGE SCALE GENOMIC DNA]</scope>
    <source>
        <strain evidence="2 3">CGMCC 1.10076</strain>
    </source>
</reference>
<name>A0A1G9D7X3_9FLAO</name>
<dbReference type="STRING" id="1128970.SAMN04487935_3738"/>
<sequence length="1093" mass="119311">MTAFFKIESLHPADRNVFLKRAKLLFLLFYAAFAQAQFSLSVTKTDETCSANGTLTMATQNANPGAAITYTVYREPGANPIAVLSVGFLDHLAGGTYRILATQSNNSTSATQTITIDKRITPLAYTISGTNITCGNLGTMTVDVFSGTGAFYEVISGPVTIPRQTSPTFTGLPAGVYQVRVTDICGQGWVMTYTLFTVAPLIQITPASFPVEELPTCSSIIVSNTLYPKASTALTYPLHLLYEIFPIGGGSPVAINRILTSGDPAQNDVQTEIPFAYDQIYSYRLTVTDNCTNFFFRNSVVNQKIKITLTGTTAACGNYFLTAAASNYKGPYQLNFLNAPIGFTAPAATTNYTTPTVAFGDNTHPVPFGNYTIEIKDACGHTETASVVLIPPNRAPAVALVRYPGCMSNKSKATITADGRIVSAWLSVSPTYSLATPLNISSFINANGILVMPSLPEGRYKLTITDECGKTFPVVFDVPGLETKVDIYQTATCEIGKGSLRIKGQSTPLLSVKLTAAPAAYTGAAINDDMSRFINTTDPTIFSLNNLPPGNYRFDVVNSCNVLHQKSITVDGYNVTANTYNIVQYCGSFDLTFLNTDNLTSKSYFLQKFNPSTNTWGHPETNVAYPEGTVPTALNSYILTSTTPNIGYNGNFRIIKYFTSYESGDIGLLHTCIETIQTFTFNGALEIQGVDKTTCNGLFSDVTVSAVGIAPLTYEIVLKNGLPFSVPNGTNPLFTNLDAGVYRFKVNDGCGSFSTRDVDVGLLPSILSTIHMPGNIVRCENPDNTSKADFNLISQNPDILGLLNPLVYNITYHNSPGDATTDINPLPDNFTSESTTIYARVEYNNRSDCYGIVAFDLIVNEMTELQMSQTFYICPNDSVTLHADKGYAHYLWSTGAIDVTEITISSSGLYTLLVTEIQNGVSCNTLFNIDVILSEIATVKSVEISDWTDDQNWITVAIDQPDTGNYSYSLDNINFQSSNVFTGLKPGNYRVYIKDLNGCPSETFEVSILNYPRFFTPNNDGYNDLWKIENIEAEPQLEASLFDRYGKLLKVLHANDAGWDGKLNGHDLPSDDYWFVVTRENGKIFKGHFAMKR</sequence>
<accession>A0A1G9D7X3</accession>
<dbReference type="EMBL" id="FNEZ01000009">
    <property type="protein sequence ID" value="SDK59998.1"/>
    <property type="molecule type" value="Genomic_DNA"/>
</dbReference>
<keyword evidence="1" id="KW-0732">Signal</keyword>
<dbReference type="Pfam" id="PF13585">
    <property type="entry name" value="CHU_C"/>
    <property type="match status" value="1"/>
</dbReference>
<gene>
    <name evidence="2" type="ORF">SAMN04487935_3738</name>
</gene>
<dbReference type="InterPro" id="IPR026341">
    <property type="entry name" value="T9SS_type_B"/>
</dbReference>
<feature type="signal peptide" evidence="1">
    <location>
        <begin position="1"/>
        <end position="36"/>
    </location>
</feature>
<proteinExistence type="predicted"/>
<evidence type="ECO:0000313" key="2">
    <source>
        <dbReference type="EMBL" id="SDK59998.1"/>
    </source>
</evidence>
<keyword evidence="3" id="KW-1185">Reference proteome</keyword>
<dbReference type="AlphaFoldDB" id="A0A1G9D7X3"/>
<feature type="chain" id="PRO_5011597832" evidence="1">
    <location>
        <begin position="37"/>
        <end position="1093"/>
    </location>
</feature>
<dbReference type="Proteomes" id="UP000199580">
    <property type="component" value="Unassembled WGS sequence"/>
</dbReference>
<dbReference type="NCBIfam" id="TIGR04131">
    <property type="entry name" value="Bac_Flav_CTERM"/>
    <property type="match status" value="1"/>
</dbReference>
<evidence type="ECO:0000256" key="1">
    <source>
        <dbReference type="SAM" id="SignalP"/>
    </source>
</evidence>